<keyword evidence="1 2" id="KW-0732">Signal</keyword>
<evidence type="ECO:0000313" key="6">
    <source>
        <dbReference type="Proteomes" id="UP000700596"/>
    </source>
</evidence>
<dbReference type="PANTHER" id="PTHR28154:SF1">
    <property type="entry name" value="CELL WALL SYNTHESIS PROTEIN KNH1-RELATED"/>
    <property type="match status" value="1"/>
</dbReference>
<dbReference type="Pfam" id="PF10342">
    <property type="entry name" value="Kre9_KNH"/>
    <property type="match status" value="1"/>
</dbReference>
<gene>
    <name evidence="5" type="ORF">B0J11DRAFT_532518</name>
</gene>
<dbReference type="OrthoDB" id="2432613at2759"/>
<dbReference type="EMBL" id="JAGMWT010000010">
    <property type="protein sequence ID" value="KAH7120781.1"/>
    <property type="molecule type" value="Genomic_DNA"/>
</dbReference>
<dbReference type="InterPro" id="IPR045328">
    <property type="entry name" value="Kre9/Knh1"/>
</dbReference>
<dbReference type="GO" id="GO:0031505">
    <property type="term" value="P:fungal-type cell wall organization"/>
    <property type="evidence" value="ECO:0007669"/>
    <property type="project" value="TreeGrafter"/>
</dbReference>
<feature type="chain" id="PRO_5040138070" evidence="2">
    <location>
        <begin position="20"/>
        <end position="261"/>
    </location>
</feature>
<dbReference type="GO" id="GO:0005576">
    <property type="term" value="C:extracellular region"/>
    <property type="evidence" value="ECO:0007669"/>
    <property type="project" value="TreeGrafter"/>
</dbReference>
<dbReference type="Proteomes" id="UP000700596">
    <property type="component" value="Unassembled WGS sequence"/>
</dbReference>
<dbReference type="Pfam" id="PF05390">
    <property type="entry name" value="Kre9_KNH1_C"/>
    <property type="match status" value="1"/>
</dbReference>
<evidence type="ECO:0000259" key="3">
    <source>
        <dbReference type="Pfam" id="PF05390"/>
    </source>
</evidence>
<evidence type="ECO:0000256" key="1">
    <source>
        <dbReference type="ARBA" id="ARBA00022729"/>
    </source>
</evidence>
<evidence type="ECO:0000256" key="2">
    <source>
        <dbReference type="SAM" id="SignalP"/>
    </source>
</evidence>
<comment type="caution">
    <text evidence="5">The sequence shown here is derived from an EMBL/GenBank/DDBJ whole genome shotgun (WGS) entry which is preliminary data.</text>
</comment>
<sequence>MLSSPWTLLLAALPALVSAGVEFTSPQAGATIKGGEAITIEWKNGGDGPALADLTTYELSLWAGGNTDGQMAQVLGVTTTPVAFSASGNKASIVVPIGTGGSTKNAYFFRIHSVARTGGVLIQFSPRFTLSGMTGVFADIITTGMSGVTGTDGPPTIDNTAKAPINPADGDFGVAYTMQTGATRYAPMQPVPPTKITQKKYTPAYPTSAIPSIATTFLPIPKQKTTVTKVQTFSVSSRENTAAAASHPTDNMAKFLARWRD</sequence>
<feature type="signal peptide" evidence="2">
    <location>
        <begin position="1"/>
        <end position="19"/>
    </location>
</feature>
<name>A0A9P9IHG7_9PLEO</name>
<dbReference type="InterPro" id="IPR018466">
    <property type="entry name" value="Kre9/Knh1-like_N"/>
</dbReference>
<accession>A0A9P9IHG7</accession>
<protein>
    <submittedName>
        <fullName evidence="5">Cell wall synthesis protein KRE9/KNH1-domain-containing protein</fullName>
    </submittedName>
</protein>
<proteinExistence type="predicted"/>
<dbReference type="PANTHER" id="PTHR28154">
    <property type="entry name" value="CELL WALL SYNTHESIS PROTEIN KNH1-RELATED"/>
    <property type="match status" value="1"/>
</dbReference>
<feature type="domain" description="Yeast cell wall synthesis Kre9/Knh1-like N-terminal" evidence="4">
    <location>
        <begin position="25"/>
        <end position="130"/>
    </location>
</feature>
<dbReference type="GO" id="GO:0042546">
    <property type="term" value="P:cell wall biogenesis"/>
    <property type="evidence" value="ECO:0007669"/>
    <property type="project" value="InterPro"/>
</dbReference>
<dbReference type="GO" id="GO:0006078">
    <property type="term" value="P:(1-&gt;6)-beta-D-glucan biosynthetic process"/>
    <property type="evidence" value="ECO:0007669"/>
    <property type="project" value="InterPro"/>
</dbReference>
<dbReference type="InterPro" id="IPR008659">
    <property type="entry name" value="Kre9/Knh1_C"/>
</dbReference>
<organism evidence="5 6">
    <name type="scientific">Dendryphion nanum</name>
    <dbReference type="NCBI Taxonomy" id="256645"/>
    <lineage>
        <taxon>Eukaryota</taxon>
        <taxon>Fungi</taxon>
        <taxon>Dikarya</taxon>
        <taxon>Ascomycota</taxon>
        <taxon>Pezizomycotina</taxon>
        <taxon>Dothideomycetes</taxon>
        <taxon>Pleosporomycetidae</taxon>
        <taxon>Pleosporales</taxon>
        <taxon>Torulaceae</taxon>
        <taxon>Dendryphion</taxon>
    </lineage>
</organism>
<dbReference type="AlphaFoldDB" id="A0A9P9IHG7"/>
<feature type="domain" description="Yeast cell wall synthesis Kre9/Knh1 C-terminal" evidence="3">
    <location>
        <begin position="172"/>
        <end position="255"/>
    </location>
</feature>
<evidence type="ECO:0000259" key="4">
    <source>
        <dbReference type="Pfam" id="PF10342"/>
    </source>
</evidence>
<evidence type="ECO:0000313" key="5">
    <source>
        <dbReference type="EMBL" id="KAH7120781.1"/>
    </source>
</evidence>
<reference evidence="5" key="1">
    <citation type="journal article" date="2021" name="Nat. Commun.">
        <title>Genetic determinants of endophytism in the Arabidopsis root mycobiome.</title>
        <authorList>
            <person name="Mesny F."/>
            <person name="Miyauchi S."/>
            <person name="Thiergart T."/>
            <person name="Pickel B."/>
            <person name="Atanasova L."/>
            <person name="Karlsson M."/>
            <person name="Huettel B."/>
            <person name="Barry K.W."/>
            <person name="Haridas S."/>
            <person name="Chen C."/>
            <person name="Bauer D."/>
            <person name="Andreopoulos W."/>
            <person name="Pangilinan J."/>
            <person name="LaButti K."/>
            <person name="Riley R."/>
            <person name="Lipzen A."/>
            <person name="Clum A."/>
            <person name="Drula E."/>
            <person name="Henrissat B."/>
            <person name="Kohler A."/>
            <person name="Grigoriev I.V."/>
            <person name="Martin F.M."/>
            <person name="Hacquard S."/>
        </authorList>
    </citation>
    <scope>NUCLEOTIDE SEQUENCE</scope>
    <source>
        <strain evidence="5">MPI-CAGE-CH-0243</strain>
    </source>
</reference>
<keyword evidence="6" id="KW-1185">Reference proteome</keyword>